<dbReference type="SUPFAM" id="SSF102405">
    <property type="entry name" value="MCP/YpsA-like"/>
    <property type="match status" value="1"/>
</dbReference>
<dbReference type="EMBL" id="DVNC01000049">
    <property type="protein sequence ID" value="HIU53818.1"/>
    <property type="molecule type" value="Genomic_DNA"/>
</dbReference>
<dbReference type="GO" id="GO:0009691">
    <property type="term" value="P:cytokinin biosynthetic process"/>
    <property type="evidence" value="ECO:0007669"/>
    <property type="project" value="TreeGrafter"/>
</dbReference>
<gene>
    <name evidence="5" type="ORF">IAD20_07025</name>
</gene>
<dbReference type="PANTHER" id="PTHR31223:SF70">
    <property type="entry name" value="LOG FAMILY PROTEIN YJL055W"/>
    <property type="match status" value="1"/>
</dbReference>
<sequence length="316" mass="35524">MTESCDIEEVVSSFAEENRQEGLRVFVAGGNRPGNDPLYVEEAYNLGRQIIKLDFKLDFGLSNSGIMGAVARGVLDGWNKKKCAETPIQGVTTQVYYDLYPHDDAIIGQIEDVILAKTLEERKQKLLNADFVVFAPGGVGTLDELAYDCVAMQDGFLPIKPFILFNVDGYFHHLVEYLKAIAAKGFADPLPFIVVDDSNELSVVFRLLKLRYKKGKTTAEAYAATRQLIYELPYFLKKKTDSSVHVEDIIAEMDAVEKQGSAEQKQELANEIEKAYLEKEIERMYDRLAKTGRDTSIVSDKLTNLKKRKKANKSTK</sequence>
<evidence type="ECO:0000256" key="2">
    <source>
        <dbReference type="ARBA" id="ARBA00006763"/>
    </source>
</evidence>
<dbReference type="AlphaFoldDB" id="A0A9D1M4P4"/>
<dbReference type="InterPro" id="IPR031100">
    <property type="entry name" value="LOG_fam"/>
</dbReference>
<evidence type="ECO:0000256" key="3">
    <source>
        <dbReference type="ARBA" id="ARBA00011985"/>
    </source>
</evidence>
<accession>A0A9D1M4P4</accession>
<evidence type="ECO:0000313" key="5">
    <source>
        <dbReference type="EMBL" id="HIU53818.1"/>
    </source>
</evidence>
<dbReference type="PANTHER" id="PTHR31223">
    <property type="entry name" value="LOG FAMILY PROTEIN YJL055W"/>
    <property type="match status" value="1"/>
</dbReference>
<dbReference type="GO" id="GO:0008714">
    <property type="term" value="F:AMP nucleosidase activity"/>
    <property type="evidence" value="ECO:0007669"/>
    <property type="project" value="UniProtKB-EC"/>
</dbReference>
<comment type="similarity">
    <text evidence="2">Belongs to the LOG family.</text>
</comment>
<dbReference type="Gene3D" id="3.40.50.450">
    <property type="match status" value="1"/>
</dbReference>
<evidence type="ECO:0000256" key="1">
    <source>
        <dbReference type="ARBA" id="ARBA00000274"/>
    </source>
</evidence>
<name>A0A9D1M4P4_9PROT</name>
<organism evidence="5 6">
    <name type="scientific">Candidatus Scatocola faecipullorum</name>
    <dbReference type="NCBI Taxonomy" id="2840917"/>
    <lineage>
        <taxon>Bacteria</taxon>
        <taxon>Pseudomonadati</taxon>
        <taxon>Pseudomonadota</taxon>
        <taxon>Alphaproteobacteria</taxon>
        <taxon>Rhodospirillales</taxon>
        <taxon>Rhodospirillaceae</taxon>
        <taxon>Rhodospirillaceae incertae sedis</taxon>
        <taxon>Candidatus Scatocola</taxon>
    </lineage>
</organism>
<comment type="caution">
    <text evidence="5">The sequence shown here is derived from an EMBL/GenBank/DDBJ whole genome shotgun (WGS) entry which is preliminary data.</text>
</comment>
<reference evidence="5" key="2">
    <citation type="journal article" date="2021" name="PeerJ">
        <title>Extensive microbial diversity within the chicken gut microbiome revealed by metagenomics and culture.</title>
        <authorList>
            <person name="Gilroy R."/>
            <person name="Ravi A."/>
            <person name="Getino M."/>
            <person name="Pursley I."/>
            <person name="Horton D.L."/>
            <person name="Alikhan N.F."/>
            <person name="Baker D."/>
            <person name="Gharbi K."/>
            <person name="Hall N."/>
            <person name="Watson M."/>
            <person name="Adriaenssens E.M."/>
            <person name="Foster-Nyarko E."/>
            <person name="Jarju S."/>
            <person name="Secka A."/>
            <person name="Antonio M."/>
            <person name="Oren A."/>
            <person name="Chaudhuri R.R."/>
            <person name="La Ragione R."/>
            <person name="Hildebrand F."/>
            <person name="Pallen M.J."/>
        </authorList>
    </citation>
    <scope>NUCLEOTIDE SEQUENCE</scope>
    <source>
        <strain evidence="5">ChiW3-316</strain>
    </source>
</reference>
<evidence type="ECO:0000256" key="4">
    <source>
        <dbReference type="ARBA" id="ARBA00031983"/>
    </source>
</evidence>
<dbReference type="Proteomes" id="UP000824107">
    <property type="component" value="Unassembled WGS sequence"/>
</dbReference>
<dbReference type="EC" id="3.2.2.4" evidence="3"/>
<comment type="catalytic activity">
    <reaction evidence="1">
        <text>AMP + H2O = D-ribose 5-phosphate + adenine</text>
        <dbReference type="Rhea" id="RHEA:20129"/>
        <dbReference type="ChEBI" id="CHEBI:15377"/>
        <dbReference type="ChEBI" id="CHEBI:16708"/>
        <dbReference type="ChEBI" id="CHEBI:78346"/>
        <dbReference type="ChEBI" id="CHEBI:456215"/>
        <dbReference type="EC" id="3.2.2.4"/>
    </reaction>
</comment>
<evidence type="ECO:0000313" key="6">
    <source>
        <dbReference type="Proteomes" id="UP000824107"/>
    </source>
</evidence>
<dbReference type="Pfam" id="PF03641">
    <property type="entry name" value="Lysine_decarbox"/>
    <property type="match status" value="1"/>
</dbReference>
<proteinExistence type="inferred from homology"/>
<dbReference type="GO" id="GO:0005829">
    <property type="term" value="C:cytosol"/>
    <property type="evidence" value="ECO:0007669"/>
    <property type="project" value="TreeGrafter"/>
</dbReference>
<protein>
    <recommendedName>
        <fullName evidence="4">AMP nucleosidase</fullName>
        <ecNumber evidence="3">3.2.2.4</ecNumber>
    </recommendedName>
    <alternativeName>
        <fullName evidence="4">AMP nucleosidase</fullName>
    </alternativeName>
</protein>
<reference evidence="5" key="1">
    <citation type="submission" date="2020-10" db="EMBL/GenBank/DDBJ databases">
        <authorList>
            <person name="Gilroy R."/>
        </authorList>
    </citation>
    <scope>NUCLEOTIDE SEQUENCE</scope>
    <source>
        <strain evidence="5">ChiW3-316</strain>
    </source>
</reference>